<comment type="caution">
    <text evidence="5">The sequence shown here is derived from an EMBL/GenBank/DDBJ whole genome shotgun (WGS) entry which is preliminary data.</text>
</comment>
<keyword evidence="3" id="KW-0804">Transcription</keyword>
<accession>A0A7W8A2P9</accession>
<dbReference type="CDD" id="cd06170">
    <property type="entry name" value="LuxR_C_like"/>
    <property type="match status" value="2"/>
</dbReference>
<feature type="domain" description="HTH luxR-type" evidence="4">
    <location>
        <begin position="121"/>
        <end position="186"/>
    </location>
</feature>
<dbReference type="PANTHER" id="PTHR44688">
    <property type="entry name" value="DNA-BINDING TRANSCRIPTIONAL ACTIVATOR DEVR_DOSR"/>
    <property type="match status" value="1"/>
</dbReference>
<dbReference type="SMART" id="SM00421">
    <property type="entry name" value="HTH_LUXR"/>
    <property type="match status" value="2"/>
</dbReference>
<dbReference type="InterPro" id="IPR000792">
    <property type="entry name" value="Tscrpt_reg_LuxR_C"/>
</dbReference>
<protein>
    <submittedName>
        <fullName evidence="5">DNA-binding CsgD family transcriptional regulator</fullName>
    </submittedName>
</protein>
<evidence type="ECO:0000313" key="6">
    <source>
        <dbReference type="Proteomes" id="UP000568380"/>
    </source>
</evidence>
<reference evidence="5 6" key="1">
    <citation type="submission" date="2020-08" db="EMBL/GenBank/DDBJ databases">
        <title>Genomic Encyclopedia of Type Strains, Phase IV (KMG-IV): sequencing the most valuable type-strain genomes for metagenomic binning, comparative biology and taxonomic classification.</title>
        <authorList>
            <person name="Goeker M."/>
        </authorList>
    </citation>
    <scope>NUCLEOTIDE SEQUENCE [LARGE SCALE GENOMIC DNA]</scope>
    <source>
        <strain evidence="5 6">DSM 45385</strain>
    </source>
</reference>
<evidence type="ECO:0000256" key="1">
    <source>
        <dbReference type="ARBA" id="ARBA00023015"/>
    </source>
</evidence>
<gene>
    <name evidence="5" type="ORF">HNR40_003359</name>
</gene>
<dbReference type="AlphaFoldDB" id="A0A7W8A2P9"/>
<dbReference type="GO" id="GO:0006355">
    <property type="term" value="P:regulation of DNA-templated transcription"/>
    <property type="evidence" value="ECO:0007669"/>
    <property type="project" value="InterPro"/>
</dbReference>
<evidence type="ECO:0000256" key="2">
    <source>
        <dbReference type="ARBA" id="ARBA00023125"/>
    </source>
</evidence>
<organism evidence="5 6">
    <name type="scientific">Nonomuraea endophytica</name>
    <dbReference type="NCBI Taxonomy" id="714136"/>
    <lineage>
        <taxon>Bacteria</taxon>
        <taxon>Bacillati</taxon>
        <taxon>Actinomycetota</taxon>
        <taxon>Actinomycetes</taxon>
        <taxon>Streptosporangiales</taxon>
        <taxon>Streptosporangiaceae</taxon>
        <taxon>Nonomuraea</taxon>
    </lineage>
</organism>
<evidence type="ECO:0000313" key="5">
    <source>
        <dbReference type="EMBL" id="MBB5077884.1"/>
    </source>
</evidence>
<dbReference type="Pfam" id="PF00196">
    <property type="entry name" value="GerE"/>
    <property type="match status" value="2"/>
</dbReference>
<keyword evidence="2 5" id="KW-0238">DNA-binding</keyword>
<feature type="domain" description="HTH luxR-type" evidence="4">
    <location>
        <begin position="303"/>
        <end position="368"/>
    </location>
</feature>
<name>A0A7W8A2P9_9ACTN</name>
<dbReference type="RefSeq" id="WP_184962146.1">
    <property type="nucleotide sequence ID" value="NZ_JACHIN010000004.1"/>
</dbReference>
<dbReference type="GO" id="GO:0003677">
    <property type="term" value="F:DNA binding"/>
    <property type="evidence" value="ECO:0007669"/>
    <property type="project" value="UniProtKB-KW"/>
</dbReference>
<dbReference type="PROSITE" id="PS50043">
    <property type="entry name" value="HTH_LUXR_2"/>
    <property type="match status" value="2"/>
</dbReference>
<evidence type="ECO:0000259" key="4">
    <source>
        <dbReference type="PROSITE" id="PS50043"/>
    </source>
</evidence>
<dbReference type="InterPro" id="IPR036388">
    <property type="entry name" value="WH-like_DNA-bd_sf"/>
</dbReference>
<keyword evidence="6" id="KW-1185">Reference proteome</keyword>
<dbReference type="InterPro" id="IPR016032">
    <property type="entry name" value="Sig_transdc_resp-reg_C-effctor"/>
</dbReference>
<dbReference type="Gene3D" id="1.10.10.10">
    <property type="entry name" value="Winged helix-like DNA-binding domain superfamily/Winged helix DNA-binding domain"/>
    <property type="match status" value="2"/>
</dbReference>
<dbReference type="PANTHER" id="PTHR44688:SF16">
    <property type="entry name" value="DNA-BINDING TRANSCRIPTIONAL ACTIVATOR DEVR_DOSR"/>
    <property type="match status" value="1"/>
</dbReference>
<dbReference type="EMBL" id="JACHIN010000004">
    <property type="protein sequence ID" value="MBB5077884.1"/>
    <property type="molecule type" value="Genomic_DNA"/>
</dbReference>
<dbReference type="Proteomes" id="UP000568380">
    <property type="component" value="Unassembled WGS sequence"/>
</dbReference>
<proteinExistence type="predicted"/>
<evidence type="ECO:0000256" key="3">
    <source>
        <dbReference type="ARBA" id="ARBA00023163"/>
    </source>
</evidence>
<dbReference type="SUPFAM" id="SSF46894">
    <property type="entry name" value="C-terminal effector domain of the bipartite response regulators"/>
    <property type="match status" value="2"/>
</dbReference>
<dbReference type="PRINTS" id="PR00038">
    <property type="entry name" value="HTHLUXR"/>
</dbReference>
<keyword evidence="1" id="KW-0805">Transcription regulation</keyword>
<sequence>MAIHVAAHSANRLLREALATALTGQPGLSMSGLTQYLSDLERLCRIRDVDVAVIDVADDFEEVMAKLPGLRGRGLVLTYASMDVRDVVRAVGAGLTLVPYSRGLAALLDAVRRCPFEPRARPAHPPVLTRRDLDVLALAASGHSVQEAARMLGIAPATVENHMRRIFAKTEVHSRVNLVSLAARLGLLFRSGARPATVPLAVVFGGPGSCRDAVVENLIRQHLPVFVAGDRWTHEDDTLMLRRPLVAVIIDESGAWHHMHAVGARVVVVTETAFGQVITSPAPDAVVPIGELGRAVHPEMSRRAAARSALTDRELQILRSIATGHSVRQTAQALAITTKTVENIQSRLFSKLDVRNRAEALAVGYELGLLS</sequence>